<dbReference type="AlphaFoldDB" id="A0A1B7K2L5"/>
<dbReference type="InterPro" id="IPR036937">
    <property type="entry name" value="Adhesion_dom_fimbrial_sf"/>
</dbReference>
<evidence type="ECO:0000256" key="2">
    <source>
        <dbReference type="ARBA" id="ARBA00006671"/>
    </source>
</evidence>
<proteinExistence type="inferred from homology"/>
<dbReference type="PATRIC" id="fig|1354272.4.peg.400"/>
<dbReference type="PANTHER" id="PTHR33420">
    <property type="entry name" value="FIMBRIAL SUBUNIT ELFA-RELATED"/>
    <property type="match status" value="1"/>
</dbReference>
<dbReference type="SUPFAM" id="SSF49401">
    <property type="entry name" value="Bacterial adhesins"/>
    <property type="match status" value="1"/>
</dbReference>
<keyword evidence="7" id="KW-1185">Reference proteome</keyword>
<organism evidence="6 7">
    <name type="scientific">Providencia heimbachae ATCC 35613</name>
    <dbReference type="NCBI Taxonomy" id="1354272"/>
    <lineage>
        <taxon>Bacteria</taxon>
        <taxon>Pseudomonadati</taxon>
        <taxon>Pseudomonadota</taxon>
        <taxon>Gammaproteobacteria</taxon>
        <taxon>Enterobacterales</taxon>
        <taxon>Morganellaceae</taxon>
        <taxon>Providencia</taxon>
    </lineage>
</organism>
<dbReference type="Gene3D" id="2.60.40.1090">
    <property type="entry name" value="Fimbrial-type adhesion domain"/>
    <property type="match status" value="1"/>
</dbReference>
<dbReference type="GO" id="GO:0009289">
    <property type="term" value="C:pilus"/>
    <property type="evidence" value="ECO:0007669"/>
    <property type="project" value="UniProtKB-SubCell"/>
</dbReference>
<dbReference type="InterPro" id="IPR000259">
    <property type="entry name" value="Adhesion_dom_fimbrial"/>
</dbReference>
<comment type="caution">
    <text evidence="6">The sequence shown here is derived from an EMBL/GenBank/DDBJ whole genome shotgun (WGS) entry which is preliminary data.</text>
</comment>
<accession>A0A1B7K2L5</accession>
<evidence type="ECO:0000259" key="5">
    <source>
        <dbReference type="Pfam" id="PF00419"/>
    </source>
</evidence>
<dbReference type="Pfam" id="PF00419">
    <property type="entry name" value="Fimbrial"/>
    <property type="match status" value="1"/>
</dbReference>
<comment type="similarity">
    <text evidence="2">Belongs to the fimbrial protein family.</text>
</comment>
<dbReference type="Proteomes" id="UP000078224">
    <property type="component" value="Unassembled WGS sequence"/>
</dbReference>
<dbReference type="EMBL" id="LXEW01000010">
    <property type="protein sequence ID" value="OAT54396.1"/>
    <property type="molecule type" value="Genomic_DNA"/>
</dbReference>
<evidence type="ECO:0000256" key="3">
    <source>
        <dbReference type="ARBA" id="ARBA00022729"/>
    </source>
</evidence>
<feature type="domain" description="Fimbrial-type adhesion" evidence="5">
    <location>
        <begin position="198"/>
        <end position="337"/>
    </location>
</feature>
<dbReference type="RefSeq" id="WP_068907263.1">
    <property type="nucleotide sequence ID" value="NZ_LXEW01000010.1"/>
</dbReference>
<evidence type="ECO:0000313" key="6">
    <source>
        <dbReference type="EMBL" id="OAT54396.1"/>
    </source>
</evidence>
<evidence type="ECO:0000256" key="1">
    <source>
        <dbReference type="ARBA" id="ARBA00004561"/>
    </source>
</evidence>
<dbReference type="InterPro" id="IPR008966">
    <property type="entry name" value="Adhesion_dom_sf"/>
</dbReference>
<reference evidence="6 7" key="1">
    <citation type="submission" date="2016-04" db="EMBL/GenBank/DDBJ databases">
        <title>ATOL: Assembling a taxonomically balanced genome-scale reconstruction of the evolutionary history of the Enterobacteriaceae.</title>
        <authorList>
            <person name="Plunkett G.III."/>
            <person name="Neeno-Eckwall E.C."/>
            <person name="Glasner J.D."/>
            <person name="Perna N.T."/>
        </authorList>
    </citation>
    <scope>NUCLEOTIDE SEQUENCE [LARGE SCALE GENOMIC DNA]</scope>
    <source>
        <strain evidence="6 7">ATCC 35613</strain>
    </source>
</reference>
<dbReference type="InterPro" id="IPR050263">
    <property type="entry name" value="Bact_Fimbrial_Adh_Pro"/>
</dbReference>
<keyword evidence="3" id="KW-0732">Signal</keyword>
<protein>
    <submittedName>
        <fullName evidence="6">PhfB family protein</fullName>
    </submittedName>
</protein>
<gene>
    <name evidence="6" type="ORF">M998_0386</name>
</gene>
<name>A0A1B7K2L5_9GAMM</name>
<sequence length="338" mass="36247">MNKIFFISCVSTLLYSQPTLAEYRAEFTTKTVSVPATIYVPRTAPLNTLLYTADLGTFTPWVWWNVTGTTEVGIYLPQMSGNEIKIPGGGFVKEINSSGVGFALYGSVNTPCSASAYADGVNTKDGNISNRLICSSNQSSAHYSVTLKAAFYKIGNNVKTQTLPSTRAAMLILYNNGFITSDSYGNIEPNVWMGPINVVSSGCDVKNKTINVPFGKVNKSTFAGVGSTSPDSKQNFNIELDCDPISPIKITFVGTADASQTPGTIALNNPDDVNSASGYGIQVKYNNQPIKLNQLIPIVQSNNSGQYSIPLEAAYIQTASGTKAGKANGTLQFNMQYH</sequence>
<keyword evidence="4" id="KW-0281">Fimbrium</keyword>
<dbReference type="GO" id="GO:0043709">
    <property type="term" value="P:cell adhesion involved in single-species biofilm formation"/>
    <property type="evidence" value="ECO:0007669"/>
    <property type="project" value="TreeGrafter"/>
</dbReference>
<comment type="subcellular location">
    <subcellularLocation>
        <location evidence="1">Fimbrium</location>
    </subcellularLocation>
</comment>
<evidence type="ECO:0000313" key="7">
    <source>
        <dbReference type="Proteomes" id="UP000078224"/>
    </source>
</evidence>
<dbReference type="PANTHER" id="PTHR33420:SF3">
    <property type="entry name" value="FIMBRIAL SUBUNIT ELFA"/>
    <property type="match status" value="1"/>
</dbReference>
<dbReference type="OrthoDB" id="6466777at2"/>
<evidence type="ECO:0000256" key="4">
    <source>
        <dbReference type="ARBA" id="ARBA00023263"/>
    </source>
</evidence>